<proteinExistence type="predicted"/>
<organism evidence="4 5">
    <name type="scientific">Balneatrix alpica</name>
    <dbReference type="NCBI Taxonomy" id="75684"/>
    <lineage>
        <taxon>Bacteria</taxon>
        <taxon>Pseudomonadati</taxon>
        <taxon>Pseudomonadota</taxon>
        <taxon>Gammaproteobacteria</taxon>
        <taxon>Oceanospirillales</taxon>
        <taxon>Balneatrichaceae</taxon>
        <taxon>Balneatrix</taxon>
    </lineage>
</organism>
<feature type="domain" description="Flavodoxin-like" evidence="3">
    <location>
        <begin position="4"/>
        <end position="144"/>
    </location>
</feature>
<dbReference type="PROSITE" id="PS50902">
    <property type="entry name" value="FLAVODOXIN_LIKE"/>
    <property type="match status" value="1"/>
</dbReference>
<dbReference type="InterPro" id="IPR029039">
    <property type="entry name" value="Flavoprotein-like_sf"/>
</dbReference>
<evidence type="ECO:0000313" key="4">
    <source>
        <dbReference type="EMBL" id="MFB9885430.1"/>
    </source>
</evidence>
<dbReference type="InterPro" id="IPR008254">
    <property type="entry name" value="Flavodoxin/NO_synth"/>
</dbReference>
<dbReference type="Pfam" id="PF00258">
    <property type="entry name" value="Flavodoxin_1"/>
    <property type="match status" value="1"/>
</dbReference>
<comment type="caution">
    <text evidence="4">The sequence shown here is derived from an EMBL/GenBank/DDBJ whole genome shotgun (WGS) entry which is preliminary data.</text>
</comment>
<keyword evidence="1" id="KW-0285">Flavoprotein</keyword>
<keyword evidence="5" id="KW-1185">Reference proteome</keyword>
<sequence>MAKVGIWVGSVFGGAEAVAQQALQRLQQAGHQAQLMPLEADAYQQDWTHVLVCTSTTGQGDVPDPLNLVYYQLRDTLPQVTGRYADVIALGDSSYGDTFAGAGRKFIEVFAEMAVPAVQAALIIDACEESDPVAASATWLAQYVAKLSD</sequence>
<evidence type="ECO:0000256" key="2">
    <source>
        <dbReference type="ARBA" id="ARBA00022643"/>
    </source>
</evidence>
<accession>A0ABV5Z845</accession>
<evidence type="ECO:0000313" key="5">
    <source>
        <dbReference type="Proteomes" id="UP001589628"/>
    </source>
</evidence>
<dbReference type="Proteomes" id="UP001589628">
    <property type="component" value="Unassembled WGS sequence"/>
</dbReference>
<keyword evidence="2" id="KW-0288">FMN</keyword>
<name>A0ABV5Z845_9GAMM</name>
<dbReference type="SUPFAM" id="SSF52218">
    <property type="entry name" value="Flavoproteins"/>
    <property type="match status" value="1"/>
</dbReference>
<dbReference type="EMBL" id="JBHLZN010000001">
    <property type="protein sequence ID" value="MFB9885430.1"/>
    <property type="molecule type" value="Genomic_DNA"/>
</dbReference>
<reference evidence="4 5" key="1">
    <citation type="submission" date="2024-09" db="EMBL/GenBank/DDBJ databases">
        <authorList>
            <person name="Sun Q."/>
            <person name="Mori K."/>
        </authorList>
    </citation>
    <scope>NUCLEOTIDE SEQUENCE [LARGE SCALE GENOMIC DNA]</scope>
    <source>
        <strain evidence="4 5">ATCC 51285</strain>
    </source>
</reference>
<evidence type="ECO:0000256" key="1">
    <source>
        <dbReference type="ARBA" id="ARBA00022630"/>
    </source>
</evidence>
<dbReference type="Gene3D" id="3.40.50.360">
    <property type="match status" value="1"/>
</dbReference>
<evidence type="ECO:0000259" key="3">
    <source>
        <dbReference type="PROSITE" id="PS50902"/>
    </source>
</evidence>
<dbReference type="RefSeq" id="WP_027313007.1">
    <property type="nucleotide sequence ID" value="NZ_JBHLZN010000001.1"/>
</dbReference>
<gene>
    <name evidence="4" type="ORF">ACFFLH_03255</name>
</gene>
<protein>
    <submittedName>
        <fullName evidence="4">Flavodoxin domain-containing protein</fullName>
    </submittedName>
</protein>